<dbReference type="EMBL" id="FTPP01000001">
    <property type="protein sequence ID" value="SIT74138.1"/>
    <property type="molecule type" value="Genomic_DNA"/>
</dbReference>
<feature type="chain" id="PRO_5013045739" evidence="1">
    <location>
        <begin position="21"/>
        <end position="114"/>
    </location>
</feature>
<evidence type="ECO:0000256" key="1">
    <source>
        <dbReference type="SAM" id="SignalP"/>
    </source>
</evidence>
<dbReference type="OrthoDB" id="713751at2"/>
<feature type="signal peptide" evidence="1">
    <location>
        <begin position="1"/>
        <end position="20"/>
    </location>
</feature>
<evidence type="ECO:0000313" key="2">
    <source>
        <dbReference type="EMBL" id="SIT74138.1"/>
    </source>
</evidence>
<accession>A0A1R3W867</accession>
<dbReference type="Proteomes" id="UP000187181">
    <property type="component" value="Unassembled WGS sequence"/>
</dbReference>
<reference evidence="3" key="1">
    <citation type="submission" date="2017-01" db="EMBL/GenBank/DDBJ databases">
        <authorList>
            <person name="Varghese N."/>
            <person name="Submissions S."/>
        </authorList>
    </citation>
    <scope>NUCLEOTIDE SEQUENCE [LARGE SCALE GENOMIC DNA]</scope>
    <source>
        <strain evidence="3">LP100</strain>
    </source>
</reference>
<name>A0A1R3W867_9BACT</name>
<dbReference type="AlphaFoldDB" id="A0A1R3W867"/>
<keyword evidence="3" id="KW-1185">Reference proteome</keyword>
<organism evidence="2 3">
    <name type="scientific">Pontibacter indicus</name>
    <dbReference type="NCBI Taxonomy" id="1317125"/>
    <lineage>
        <taxon>Bacteria</taxon>
        <taxon>Pseudomonadati</taxon>
        <taxon>Bacteroidota</taxon>
        <taxon>Cytophagia</taxon>
        <taxon>Cytophagales</taxon>
        <taxon>Hymenobacteraceae</taxon>
        <taxon>Pontibacter</taxon>
    </lineage>
</organism>
<evidence type="ECO:0000313" key="3">
    <source>
        <dbReference type="Proteomes" id="UP000187181"/>
    </source>
</evidence>
<dbReference type="RefSeq" id="WP_139337741.1">
    <property type="nucleotide sequence ID" value="NZ_FTPP01000001.1"/>
</dbReference>
<sequence>MNHILLMSLMLFALSPCVVKGGWFGSVNVEYAKSLNKSKATTQANSCQYSRITDQLTSTVKQAKINNRKEPGGFSGDWSFVIRADKVYGKYSKTSSGSSPPKYILYKRLKLDVA</sequence>
<protein>
    <submittedName>
        <fullName evidence="2">Uncharacterized protein</fullName>
    </submittedName>
</protein>
<gene>
    <name evidence="2" type="ORF">SAMN05444128_0073</name>
</gene>
<proteinExistence type="predicted"/>
<keyword evidence="1" id="KW-0732">Signal</keyword>
<dbReference type="STRING" id="1317125.SAMN05444128_0073"/>